<comment type="similarity">
    <text evidence="5">Belongs to the Homer family.</text>
</comment>
<evidence type="ECO:0000313" key="11">
    <source>
        <dbReference type="Proteomes" id="UP000694865"/>
    </source>
</evidence>
<dbReference type="PANTHER" id="PTHR10918">
    <property type="entry name" value="HOMER"/>
    <property type="match status" value="1"/>
</dbReference>
<evidence type="ECO:0000256" key="4">
    <source>
        <dbReference type="ARBA" id="ARBA00023054"/>
    </source>
</evidence>
<dbReference type="InterPro" id="IPR045027">
    <property type="entry name" value="Homer"/>
</dbReference>
<dbReference type="Gene3D" id="2.30.29.30">
    <property type="entry name" value="Pleckstrin-homology domain (PH domain)/Phosphotyrosine-binding domain (PTB)"/>
    <property type="match status" value="1"/>
</dbReference>
<sequence length="387" mass="43282">MGEQPIYTTRAHVFQIDPTTKKNWLPSSKQAVAVSYFYDSTRNSYRIISVDGSKAIINSTITPSMTFTKTSQKFGQWSDARANTVYGLGFGSEIELNKFVEKFSEVKEATKVVYEKSKISGGSGSGSNTPPVSRQSNGSVIKTETINNYIAPNVKSEANEQREDDSGSDSGSRPASMVSTGGSSSNAQPATDAQLKYANDRLKIALAQSSANAKKWETELHTLKNNNAKLTTALQESTANVEEWKRQLAAYREESARLKKKILELESGSVDNSRIEELEKEKTSLESRLSMVENDNKTQIQEVARLTNRIEELSIFESQNKSLETKMKSLEENNQTLQDTVRELNNQLEHCKEKEEQQSHELARIHSQLGTKLQEMLHLHDQMASNL</sequence>
<evidence type="ECO:0000313" key="10">
    <source>
        <dbReference type="EMBL" id="ACY92552.1"/>
    </source>
</evidence>
<evidence type="ECO:0000259" key="9">
    <source>
        <dbReference type="PROSITE" id="PS50229"/>
    </source>
</evidence>
<dbReference type="GO" id="GO:0007216">
    <property type="term" value="P:G protein-coupled glutamate receptor signaling pathway"/>
    <property type="evidence" value="ECO:0007669"/>
    <property type="project" value="InterPro"/>
</dbReference>
<reference evidence="10" key="1">
    <citation type="submission" date="2009-10" db="EMBL/GenBank/DDBJ databases">
        <authorList>
            <person name="Freeman R.M.Jr."/>
            <person name="Wu M.M."/>
            <person name="Gerhart J.J."/>
        </authorList>
    </citation>
    <scope>NUCLEOTIDE SEQUENCE</scope>
</reference>
<name>D1LX46_SACKO</name>
<evidence type="ECO:0000256" key="5">
    <source>
        <dbReference type="ARBA" id="ARBA00023606"/>
    </source>
</evidence>
<dbReference type="RefSeq" id="NP_001161569.1">
    <property type="nucleotide sequence ID" value="NM_001168097.1"/>
</dbReference>
<dbReference type="KEGG" id="sko:100313636"/>
<evidence type="ECO:0000256" key="1">
    <source>
        <dbReference type="ARBA" id="ARBA00004496"/>
    </source>
</evidence>
<reference evidence="12" key="2">
    <citation type="submission" date="2025-05" db="UniProtKB">
        <authorList>
            <consortium name="RefSeq"/>
        </authorList>
    </citation>
    <scope>IDENTIFICATION</scope>
</reference>
<dbReference type="GeneID" id="100313636"/>
<comment type="subcellular location">
    <subcellularLocation>
        <location evidence="1">Cytoplasm</location>
    </subcellularLocation>
    <subcellularLocation>
        <location evidence="6">Postsynaptic density</location>
    </subcellularLocation>
</comment>
<organism evidence="10">
    <name type="scientific">Saccoglossus kowalevskii</name>
    <name type="common">Acorn worm</name>
    <dbReference type="NCBI Taxonomy" id="10224"/>
    <lineage>
        <taxon>Eukaryota</taxon>
        <taxon>Metazoa</taxon>
        <taxon>Hemichordata</taxon>
        <taxon>Enteropneusta</taxon>
        <taxon>Harrimaniidae</taxon>
        <taxon>Saccoglossus</taxon>
    </lineage>
</organism>
<feature type="domain" description="WH1" evidence="9">
    <location>
        <begin position="1"/>
        <end position="110"/>
    </location>
</feature>
<keyword evidence="3" id="KW-0770">Synapse</keyword>
<dbReference type="GO" id="GO:0005737">
    <property type="term" value="C:cytoplasm"/>
    <property type="evidence" value="ECO:0007669"/>
    <property type="project" value="UniProtKB-SubCell"/>
</dbReference>
<dbReference type="GO" id="GO:0035256">
    <property type="term" value="F:G protein-coupled glutamate receptor binding"/>
    <property type="evidence" value="ECO:0007669"/>
    <property type="project" value="InterPro"/>
</dbReference>
<dbReference type="FunFam" id="2.30.29.30:FF:000014">
    <property type="entry name" value="Homer homolog 1 (Drosophila)"/>
    <property type="match status" value="1"/>
</dbReference>
<dbReference type="InterPro" id="IPR000697">
    <property type="entry name" value="WH1/EVH1_dom"/>
</dbReference>
<dbReference type="SMART" id="SM00461">
    <property type="entry name" value="WH1"/>
    <property type="match status" value="1"/>
</dbReference>
<dbReference type="EMBL" id="GU076023">
    <property type="protein sequence ID" value="ACY92552.1"/>
    <property type="molecule type" value="mRNA"/>
</dbReference>
<accession>D1LX46</accession>
<evidence type="ECO:0000256" key="3">
    <source>
        <dbReference type="ARBA" id="ARBA00023018"/>
    </source>
</evidence>
<feature type="coiled-coil region" evidence="7">
    <location>
        <begin position="199"/>
        <end position="361"/>
    </location>
</feature>
<evidence type="ECO:0000256" key="2">
    <source>
        <dbReference type="ARBA" id="ARBA00022490"/>
    </source>
</evidence>
<dbReference type="CDD" id="cd01206">
    <property type="entry name" value="EVH1_Homer_Vesl"/>
    <property type="match status" value="1"/>
</dbReference>
<feature type="compositionally biased region" description="Polar residues" evidence="8">
    <location>
        <begin position="177"/>
        <end position="190"/>
    </location>
</feature>
<dbReference type="AlphaFoldDB" id="D1LX46"/>
<evidence type="ECO:0000256" key="7">
    <source>
        <dbReference type="SAM" id="Coils"/>
    </source>
</evidence>
<feature type="region of interest" description="Disordered" evidence="8">
    <location>
        <begin position="118"/>
        <end position="190"/>
    </location>
</feature>
<evidence type="ECO:0000256" key="8">
    <source>
        <dbReference type="SAM" id="MobiDB-lite"/>
    </source>
</evidence>
<dbReference type="InterPro" id="IPR044100">
    <property type="entry name" value="Homer_EVH1"/>
</dbReference>
<feature type="compositionally biased region" description="Polar residues" evidence="8">
    <location>
        <begin position="128"/>
        <end position="150"/>
    </location>
</feature>
<evidence type="ECO:0000256" key="6">
    <source>
        <dbReference type="ARBA" id="ARBA00034105"/>
    </source>
</evidence>
<dbReference type="InterPro" id="IPR011993">
    <property type="entry name" value="PH-like_dom_sf"/>
</dbReference>
<gene>
    <name evidence="12" type="primary">LOC100313636</name>
</gene>
<dbReference type="Proteomes" id="UP000694865">
    <property type="component" value="Unplaced"/>
</dbReference>
<dbReference type="GO" id="GO:0014069">
    <property type="term" value="C:postsynaptic density"/>
    <property type="evidence" value="ECO:0007669"/>
    <property type="project" value="UniProtKB-SubCell"/>
</dbReference>
<dbReference type="SUPFAM" id="SSF50729">
    <property type="entry name" value="PH domain-like"/>
    <property type="match status" value="1"/>
</dbReference>
<evidence type="ECO:0000313" key="12">
    <source>
        <dbReference type="RefSeq" id="NP_001161569.1"/>
    </source>
</evidence>
<dbReference type="Pfam" id="PF00568">
    <property type="entry name" value="WH1"/>
    <property type="match status" value="1"/>
</dbReference>
<keyword evidence="11" id="KW-1185">Reference proteome</keyword>
<protein>
    <submittedName>
        <fullName evidence="10 12">Homer-like protein</fullName>
    </submittedName>
</protein>
<dbReference type="OrthoDB" id="9983798at2759"/>
<keyword evidence="2" id="KW-0963">Cytoplasm</keyword>
<proteinExistence type="evidence at transcript level"/>
<dbReference type="PROSITE" id="PS50229">
    <property type="entry name" value="WH1"/>
    <property type="match status" value="1"/>
</dbReference>
<keyword evidence="4 7" id="KW-0175">Coiled coil</keyword>